<evidence type="ECO:0000256" key="5">
    <source>
        <dbReference type="ARBA" id="ARBA00022946"/>
    </source>
</evidence>
<feature type="domain" description="Peripheral subunit-binding (PSBD)" evidence="10">
    <location>
        <begin position="195"/>
        <end position="232"/>
    </location>
</feature>
<dbReference type="PROSITE" id="PS00189">
    <property type="entry name" value="LIPOYL"/>
    <property type="match status" value="1"/>
</dbReference>
<dbReference type="InterPro" id="IPR003016">
    <property type="entry name" value="2-oxoA_DH_lipoyl-BS"/>
</dbReference>
<proteinExistence type="inferred from homology"/>
<sequence length="503" mass="55089">MASRLTLLRNLTFRRNLRLLCSQRMVNQGQALRFLRTTSGMNGEILPFKLSDIGEGIAEVTIKEWYEMFVKPGDHVSQFDSICEVQSDKASVTITSRFDGIITKLYYEVDNTAKVGQPLVDIEITSSTETNADKVPSPAEDVMAAQQKPKPTHAIEEPLPPPPPSPQSTASQSMAPSSPPPQASEQMKSGSGKVLATPAVRKIAMEHHITLADVSGTGKDGRILKEDIMNYIEKMKSAPAPAAPSTPAVDVQEAVPTAPPTPVRRPETMLEDRTEPIRGIRKAMAKVMTASNAIPHFGYNDEIVLNELVRLRNQSKESFQNRGVKLSFMPLFIKATSMALLHFPVLNSSVDAECENLTFKGSHNIGVAMDTQQGLLVPNIKNVQNKSVFDIAVELNRLHQLGLSGKLSPDDLSGGTFTLSNIGTIGGTYAKPVIMPPEVAIGAIGRLQELPRFDDKDNVYKAYIVNVSWSADHRVIEGATMARFSNLWKSYLENPAAMMVDLR</sequence>
<evidence type="ECO:0000256" key="7">
    <source>
        <dbReference type="RuleBase" id="RU003423"/>
    </source>
</evidence>
<evidence type="ECO:0000259" key="10">
    <source>
        <dbReference type="PROSITE" id="PS51826"/>
    </source>
</evidence>
<dbReference type="InterPro" id="IPR036625">
    <property type="entry name" value="E3-bd_dom_sf"/>
</dbReference>
<keyword evidence="5" id="KW-0809">Transit peptide</keyword>
<comment type="caution">
    <text evidence="11">The sequence shown here is derived from an EMBL/GenBank/DDBJ whole genome shotgun (WGS) entry which is preliminary data.</text>
</comment>
<keyword evidence="3 7" id="KW-0808">Transferase</keyword>
<evidence type="ECO:0000313" key="12">
    <source>
        <dbReference type="Proteomes" id="UP001159405"/>
    </source>
</evidence>
<dbReference type="CDD" id="cd06849">
    <property type="entry name" value="lipoyl_domain"/>
    <property type="match status" value="1"/>
</dbReference>
<dbReference type="InterPro" id="IPR050743">
    <property type="entry name" value="2-oxoacid_DH_E2_comp"/>
</dbReference>
<protein>
    <recommendedName>
        <fullName evidence="7">Dihydrolipoamide acetyltransferase component of pyruvate dehydrogenase complex</fullName>
        <ecNumber evidence="7">2.3.1.-</ecNumber>
    </recommendedName>
</protein>
<evidence type="ECO:0000256" key="6">
    <source>
        <dbReference type="ARBA" id="ARBA00023315"/>
    </source>
</evidence>
<feature type="region of interest" description="Disordered" evidence="8">
    <location>
        <begin position="239"/>
        <end position="266"/>
    </location>
</feature>
<comment type="cofactor">
    <cofactor evidence="1 7">
        <name>(R)-lipoate</name>
        <dbReference type="ChEBI" id="CHEBI:83088"/>
    </cofactor>
</comment>
<dbReference type="SUPFAM" id="SSF51230">
    <property type="entry name" value="Single hybrid motif"/>
    <property type="match status" value="1"/>
</dbReference>
<reference evidence="11 12" key="1">
    <citation type="submission" date="2022-05" db="EMBL/GenBank/DDBJ databases">
        <authorList>
            <consortium name="Genoscope - CEA"/>
            <person name="William W."/>
        </authorList>
    </citation>
    <scope>NUCLEOTIDE SEQUENCE [LARGE SCALE GENOMIC DNA]</scope>
</reference>
<keyword evidence="6 7" id="KW-0012">Acyltransferase</keyword>
<evidence type="ECO:0000256" key="4">
    <source>
        <dbReference type="ARBA" id="ARBA00022823"/>
    </source>
</evidence>
<dbReference type="PROSITE" id="PS50968">
    <property type="entry name" value="BIOTINYL_LIPOYL"/>
    <property type="match status" value="1"/>
</dbReference>
<name>A0ABN8P2A6_9CNID</name>
<organism evidence="11 12">
    <name type="scientific">Porites lobata</name>
    <dbReference type="NCBI Taxonomy" id="104759"/>
    <lineage>
        <taxon>Eukaryota</taxon>
        <taxon>Metazoa</taxon>
        <taxon>Cnidaria</taxon>
        <taxon>Anthozoa</taxon>
        <taxon>Hexacorallia</taxon>
        <taxon>Scleractinia</taxon>
        <taxon>Fungiina</taxon>
        <taxon>Poritidae</taxon>
        <taxon>Porites</taxon>
    </lineage>
</organism>
<dbReference type="Proteomes" id="UP001159405">
    <property type="component" value="Unassembled WGS sequence"/>
</dbReference>
<dbReference type="PANTHER" id="PTHR43178">
    <property type="entry name" value="DIHYDROLIPOAMIDE ACETYLTRANSFERASE COMPONENT OF PYRUVATE DEHYDROGENASE COMPLEX"/>
    <property type="match status" value="1"/>
</dbReference>
<dbReference type="InterPro" id="IPR000089">
    <property type="entry name" value="Biotin_lipoyl"/>
</dbReference>
<evidence type="ECO:0000256" key="3">
    <source>
        <dbReference type="ARBA" id="ARBA00022679"/>
    </source>
</evidence>
<feature type="compositionally biased region" description="Low complexity" evidence="8">
    <location>
        <begin position="239"/>
        <end position="256"/>
    </location>
</feature>
<dbReference type="Gene3D" id="2.40.50.100">
    <property type="match status" value="1"/>
</dbReference>
<evidence type="ECO:0000256" key="8">
    <source>
        <dbReference type="SAM" id="MobiDB-lite"/>
    </source>
</evidence>
<dbReference type="SUPFAM" id="SSF52777">
    <property type="entry name" value="CoA-dependent acyltransferases"/>
    <property type="match status" value="1"/>
</dbReference>
<dbReference type="Pfam" id="PF02817">
    <property type="entry name" value="E3_binding"/>
    <property type="match status" value="1"/>
</dbReference>
<keyword evidence="12" id="KW-1185">Reference proteome</keyword>
<dbReference type="Gene3D" id="4.10.320.10">
    <property type="entry name" value="E3-binding domain"/>
    <property type="match status" value="1"/>
</dbReference>
<gene>
    <name evidence="11" type="ORF">PLOB_00034654</name>
</gene>
<dbReference type="PANTHER" id="PTHR43178:SF5">
    <property type="entry name" value="LIPOAMIDE ACYLTRANSFERASE COMPONENT OF BRANCHED-CHAIN ALPHA-KETO ACID DEHYDROGENASE COMPLEX, MITOCHONDRIAL"/>
    <property type="match status" value="1"/>
</dbReference>
<feature type="region of interest" description="Disordered" evidence="8">
    <location>
        <begin position="129"/>
        <end position="193"/>
    </location>
</feature>
<evidence type="ECO:0000256" key="1">
    <source>
        <dbReference type="ARBA" id="ARBA00001938"/>
    </source>
</evidence>
<dbReference type="InterPro" id="IPR023213">
    <property type="entry name" value="CAT-like_dom_sf"/>
</dbReference>
<dbReference type="InterPro" id="IPR001078">
    <property type="entry name" value="2-oxoacid_DH_actylTfrase"/>
</dbReference>
<dbReference type="EMBL" id="CALNXK010000048">
    <property type="protein sequence ID" value="CAH3130335.1"/>
    <property type="molecule type" value="Genomic_DNA"/>
</dbReference>
<dbReference type="InterPro" id="IPR004167">
    <property type="entry name" value="PSBD"/>
</dbReference>
<feature type="domain" description="Lipoyl-binding" evidence="9">
    <location>
        <begin position="45"/>
        <end position="123"/>
    </location>
</feature>
<keyword evidence="4 7" id="KW-0450">Lipoyl</keyword>
<evidence type="ECO:0000259" key="9">
    <source>
        <dbReference type="PROSITE" id="PS50968"/>
    </source>
</evidence>
<evidence type="ECO:0000256" key="2">
    <source>
        <dbReference type="ARBA" id="ARBA00007317"/>
    </source>
</evidence>
<dbReference type="SUPFAM" id="SSF47005">
    <property type="entry name" value="Peripheral subunit-binding domain of 2-oxo acid dehydrogenase complex"/>
    <property type="match status" value="1"/>
</dbReference>
<dbReference type="EC" id="2.3.1.-" evidence="7"/>
<dbReference type="InterPro" id="IPR011053">
    <property type="entry name" value="Single_hybrid_motif"/>
</dbReference>
<feature type="compositionally biased region" description="Low complexity" evidence="8">
    <location>
        <begin position="167"/>
        <end position="176"/>
    </location>
</feature>
<dbReference type="Gene3D" id="3.30.559.10">
    <property type="entry name" value="Chloramphenicol acetyltransferase-like domain"/>
    <property type="match status" value="1"/>
</dbReference>
<dbReference type="PROSITE" id="PS51826">
    <property type="entry name" value="PSBD"/>
    <property type="match status" value="1"/>
</dbReference>
<comment type="similarity">
    <text evidence="2 7">Belongs to the 2-oxoacid dehydrogenase family.</text>
</comment>
<evidence type="ECO:0000313" key="11">
    <source>
        <dbReference type="EMBL" id="CAH3130335.1"/>
    </source>
</evidence>
<dbReference type="Pfam" id="PF00198">
    <property type="entry name" value="2-oxoacid_dh"/>
    <property type="match status" value="1"/>
</dbReference>
<accession>A0ABN8P2A6</accession>
<dbReference type="Pfam" id="PF00364">
    <property type="entry name" value="Biotin_lipoyl"/>
    <property type="match status" value="1"/>
</dbReference>